<dbReference type="STRING" id="1445577.A0A010R884"/>
<keyword evidence="2" id="KW-0472">Membrane</keyword>
<evidence type="ECO:0000313" key="3">
    <source>
        <dbReference type="EMBL" id="EXF84910.1"/>
    </source>
</evidence>
<protein>
    <submittedName>
        <fullName evidence="3">Uncharacterized protein</fullName>
    </submittedName>
</protein>
<dbReference type="eggNOG" id="ENOG502SJK3">
    <property type="taxonomic scope" value="Eukaryota"/>
</dbReference>
<comment type="caution">
    <text evidence="3">The sequence shown here is derived from an EMBL/GenBank/DDBJ whole genome shotgun (WGS) entry which is preliminary data.</text>
</comment>
<name>A0A010R884_9PEZI</name>
<keyword evidence="2" id="KW-1133">Transmembrane helix</keyword>
<dbReference type="AlphaFoldDB" id="A0A010R884"/>
<organism evidence="3 4">
    <name type="scientific">Colletotrichum fioriniae PJ7</name>
    <dbReference type="NCBI Taxonomy" id="1445577"/>
    <lineage>
        <taxon>Eukaryota</taxon>
        <taxon>Fungi</taxon>
        <taxon>Dikarya</taxon>
        <taxon>Ascomycota</taxon>
        <taxon>Pezizomycotina</taxon>
        <taxon>Sordariomycetes</taxon>
        <taxon>Hypocreomycetidae</taxon>
        <taxon>Glomerellales</taxon>
        <taxon>Glomerellaceae</taxon>
        <taxon>Colletotrichum</taxon>
        <taxon>Colletotrichum acutatum species complex</taxon>
    </lineage>
</organism>
<dbReference type="KEGG" id="cfj:CFIO01_02123"/>
<dbReference type="Proteomes" id="UP000020467">
    <property type="component" value="Unassembled WGS sequence"/>
</dbReference>
<sequence length="797" mass="88593">MTSFTLRDQRVQNLSSRAFRFCKARLVDQGLSPRPNDGYTAQVPQFGSLEHHGLHEATKEKLWKFEIDRLFAVAYEQDAGVILPKLETAGSRLFSSISKESPTELTELSNNILLCLYIFILDDEMALSEKLSISSNARRIQTTRDQLARSTGRILDLPGRDRDRHYTGDDLDRVRATEREKPVVPQPSPRKSNSSRDNEKVEHPRKRTTGLYDVSRLSAQRSDFVSSRIKQDECFHLVDQITATLARIVILSQDSVVWHIEVIACLSMLSAKIKVLIAEPPLVDGYLDNLDHSVEYNEFSNNLSDSEGEGFSKYGSDVGHYCQQYTEISRWLCSCLEHVLGSVGSARPLHMSASHLDLCALIYKTGTGADHVLVYQDRWGAISGSSERLHLHWATTSLKLAFEMAKSIRPRNQPVVVSDNESITMSAGLCDEDDERNRAPQNWTQNVEVRSIIDYVTLMIPLSLASPTLGSGFSASLKTVSALAEFIDGVKSPKHMTCVFKLRHAANLNHHDAAATCSLSDSPLALTLLDNASKALVSGHSSPLLDGSTDKAWAMIMRDSHRSDLEVKRKQWKFQKDSIIIRSPLYVGTAFGSAVLLVTGGFMCAFFIGERIPGVDPFNFTMFSWIVAGFGLLAAKIYRVSEWSWRDFLLMQVTCRSVREVATVSGLEDQEVLTILLSSDGANPMDTNGPFQGVFGRPPVPGGFSIDVTTDFGTFLNCGILPIKVQTLEGPALVLLRLVRGYVDMGNIKSQGKIEKAYVCFDIPEKDGNFPAPVSLAKVISWVKVFGIYNRDETKFC</sequence>
<feature type="region of interest" description="Disordered" evidence="1">
    <location>
        <begin position="151"/>
        <end position="207"/>
    </location>
</feature>
<dbReference type="HOGENOM" id="CLU_013814_0_0_1"/>
<evidence type="ECO:0000256" key="1">
    <source>
        <dbReference type="SAM" id="MobiDB-lite"/>
    </source>
</evidence>
<feature type="compositionally biased region" description="Basic and acidic residues" evidence="1">
    <location>
        <begin position="158"/>
        <end position="182"/>
    </location>
</feature>
<feature type="transmembrane region" description="Helical" evidence="2">
    <location>
        <begin position="620"/>
        <end position="638"/>
    </location>
</feature>
<accession>A0A010R884</accession>
<feature type="transmembrane region" description="Helical" evidence="2">
    <location>
        <begin position="585"/>
        <end position="608"/>
    </location>
</feature>
<keyword evidence="4" id="KW-1185">Reference proteome</keyword>
<evidence type="ECO:0000256" key="2">
    <source>
        <dbReference type="SAM" id="Phobius"/>
    </source>
</evidence>
<keyword evidence="2" id="KW-0812">Transmembrane</keyword>
<proteinExistence type="predicted"/>
<dbReference type="EMBL" id="JARH01000134">
    <property type="protein sequence ID" value="EXF84910.1"/>
    <property type="molecule type" value="Genomic_DNA"/>
</dbReference>
<reference evidence="3 4" key="1">
    <citation type="submission" date="2014-02" db="EMBL/GenBank/DDBJ databases">
        <title>The genome sequence of Colletotrichum fioriniae PJ7.</title>
        <authorList>
            <person name="Baroncelli R."/>
            <person name="Thon M.R."/>
        </authorList>
    </citation>
    <scope>NUCLEOTIDE SEQUENCE [LARGE SCALE GENOMIC DNA]</scope>
    <source>
        <strain evidence="3 4">PJ7</strain>
    </source>
</reference>
<evidence type="ECO:0000313" key="4">
    <source>
        <dbReference type="Proteomes" id="UP000020467"/>
    </source>
</evidence>
<gene>
    <name evidence="3" type="ORF">CFIO01_02123</name>
</gene>
<dbReference type="OrthoDB" id="5419219at2759"/>